<dbReference type="InterPro" id="IPR015919">
    <property type="entry name" value="Cadherin-like_sf"/>
</dbReference>
<evidence type="ECO:0000256" key="3">
    <source>
        <dbReference type="ARBA" id="ARBA00022692"/>
    </source>
</evidence>
<dbReference type="InterPro" id="IPR020894">
    <property type="entry name" value="Cadherin_CS"/>
</dbReference>
<evidence type="ECO:0000313" key="18">
    <source>
        <dbReference type="EMBL" id="GMT23971.1"/>
    </source>
</evidence>
<comment type="caution">
    <text evidence="18">The sequence shown here is derived from an EMBL/GenBank/DDBJ whole genome shotgun (WGS) entry which is preliminary data.</text>
</comment>
<dbReference type="GO" id="GO:0007411">
    <property type="term" value="P:axon guidance"/>
    <property type="evidence" value="ECO:0007669"/>
    <property type="project" value="UniProtKB-ARBA"/>
</dbReference>
<dbReference type="SMART" id="SM00008">
    <property type="entry name" value="HormR"/>
    <property type="match status" value="1"/>
</dbReference>
<feature type="transmembrane region" description="Helical" evidence="13">
    <location>
        <begin position="2250"/>
        <end position="2270"/>
    </location>
</feature>
<dbReference type="SMART" id="SM00112">
    <property type="entry name" value="CA"/>
    <property type="match status" value="8"/>
</dbReference>
<keyword evidence="8 13" id="KW-0472">Membrane</keyword>
<organism evidence="18 19">
    <name type="scientific">Pristionchus fissidentatus</name>
    <dbReference type="NCBI Taxonomy" id="1538716"/>
    <lineage>
        <taxon>Eukaryota</taxon>
        <taxon>Metazoa</taxon>
        <taxon>Ecdysozoa</taxon>
        <taxon>Nematoda</taxon>
        <taxon>Chromadorea</taxon>
        <taxon>Rhabditida</taxon>
        <taxon>Rhabditina</taxon>
        <taxon>Diplogasteromorpha</taxon>
        <taxon>Diplogasteroidea</taxon>
        <taxon>Neodiplogasteridae</taxon>
        <taxon>Pristionchus</taxon>
    </lineage>
</organism>
<dbReference type="PROSITE" id="PS01186">
    <property type="entry name" value="EGF_2"/>
    <property type="match status" value="1"/>
</dbReference>
<dbReference type="FunFam" id="2.60.40.60:FF:000104">
    <property type="entry name" value="cadherin-23 isoform X1"/>
    <property type="match status" value="1"/>
</dbReference>
<feature type="transmembrane region" description="Helical" evidence="13">
    <location>
        <begin position="2389"/>
        <end position="2409"/>
    </location>
</feature>
<feature type="domain" description="Cadherin" evidence="17">
    <location>
        <begin position="130"/>
        <end position="234"/>
    </location>
</feature>
<dbReference type="PROSITE" id="PS50268">
    <property type="entry name" value="CADHERIN_2"/>
    <property type="match status" value="8"/>
</dbReference>
<feature type="domain" description="G-protein coupled receptors family 2 profile 1" evidence="16">
    <location>
        <begin position="1854"/>
        <end position="1928"/>
    </location>
</feature>
<dbReference type="Gene3D" id="2.10.25.10">
    <property type="entry name" value="Laminin"/>
    <property type="match status" value="2"/>
</dbReference>
<evidence type="ECO:0000256" key="8">
    <source>
        <dbReference type="ARBA" id="ARBA00023136"/>
    </source>
</evidence>
<feature type="disulfide bond" evidence="12">
    <location>
        <begin position="1719"/>
        <end position="1728"/>
    </location>
</feature>
<dbReference type="InterPro" id="IPR001791">
    <property type="entry name" value="Laminin_G"/>
</dbReference>
<feature type="disulfide bond" evidence="12">
    <location>
        <begin position="1244"/>
        <end position="1253"/>
    </location>
</feature>
<evidence type="ECO:0000256" key="11">
    <source>
        <dbReference type="PROSITE-ProRule" id="PRU00043"/>
    </source>
</evidence>
<feature type="domain" description="Cadherin" evidence="17">
    <location>
        <begin position="235"/>
        <end position="340"/>
    </location>
</feature>
<evidence type="ECO:0000313" key="19">
    <source>
        <dbReference type="Proteomes" id="UP001432322"/>
    </source>
</evidence>
<dbReference type="SUPFAM" id="SSF49899">
    <property type="entry name" value="Concanavalin A-like lectins/glucanases"/>
    <property type="match status" value="2"/>
</dbReference>
<dbReference type="PROSITE" id="PS50026">
    <property type="entry name" value="EGF_3"/>
    <property type="match status" value="3"/>
</dbReference>
<dbReference type="Proteomes" id="UP001432322">
    <property type="component" value="Unassembled WGS sequence"/>
</dbReference>
<evidence type="ECO:0000256" key="7">
    <source>
        <dbReference type="ARBA" id="ARBA00022989"/>
    </source>
</evidence>
<sequence length="2524" mass="280617">LSLLLLLLDGILSSPCCLPSESLQWLSPSSSPCLHAGQPLLDLPSIHNIDCLLPSIDSPFISLDQNGILFVESRLCFYDRPLVLRYNYSCGENGEKMERWLRIGHPNQSKRRVKRWVRRRNPASSAIHFQQEKYVKEVLEDAETGSSILSVHASHASGEAIYYSMVAPQDSRSANIFTLNTVTGEIQLAKSLDRETLDKHILKVTAYERLNPSLSVSSTVVIDVLDVQDNSPIFERDSYFSETREDAPVGTTVLSVFARDLDAGLNGEVEYFIDPKGEGADLLKVNQKLGVVQTAAPLDREKLPVMRLNVIARDKGIPPRESTALIELSLIDVNDNSPIFNQPLYNISVLENTTLPAVIAVVQAKDADAGLNGEVHYSLASSTSLPISVDYTTGEVTLRDVLPLSDTAVSLLIRAKDGAQPARSTTVPLYIHVVDINDHSPRFVNTQKQLQVEEGIAVGDEIGRVLAIDEDLGANARIRYSLNGTEDFSIDPETGVIRTTKIIDRETIARYDVVITAVDGGDPPLSTTYELTIVVKDVNDNAPVFEKNRSVICLSEDSPRGTKVALLRAFDADEDSKMTYRIEKATADIFSLIDMGTEGALLSLGSPMKRAEKEVIEVTVSARDEGGLKGTTVVEIHVDDVNSPPVFLPQPFSVHLLEDSPIGSSVVTMKAEDDDRGENARIEYSCEDCDNDFTINATTGQITVAGSLDRETRNSYLLMVAASDHAIPPLSTTTTLEIIIDDVNDNSPQFTSLNYTTSISEDIAIGTSFLQVSALDSDEGGNSLLDYYLNESSSIVKEDLFRLDRTSGTLRVNSKLDRETMKSIELPIYARDRGKSSLTSKSMITINLIDVNDNAPRFEQSSYELTLEENSPPGSIVGTISATDDDEGDNAKIEFRIFGGSDARFFDIVVDEEEPNSVKILSRIPFDYEAKINTFYVEIQASSGQLSSTAGVRIRLLDVNDNQPQLRDFLVYVVSHEDRLASGEIGSIPGFDADQSASLEYSLADNELIEVDRSTGKLSLKRIWRSSIDVTLDSCVSDGPNTVCAKCRLVYVYIKSDWISDAVTIRLEGTNEDSFWDPAVFGRFRQSISTLSDWIESDILPISVHKSRESQLDISFIVRHKQRIVKWWRLRDLLKSERSRIERLSLLRIEVFEAENCKKEPCPYLQECRNTLKFMEDAHHHETDNFISYTLQTLKTFTCECPQGMTTASNLSGSCNARIDLCYSNPCRNNGTCVPLETGYRCDCIDGWRGSECEMAPHSLTCSAGFCKSDSRCVLREGKMNCVQCKYDYQDTDERCSLRSISLDGKGIVRVEQQLGRMQWKIRLRIATISHDGIILFAGDRESDFIEISMEARLLKAEFSVGGESKSSVRMKDEKKNRLNDGEWHTITVEYYERSLLVYLDDCDPFVSGLENGRNCGLRTSIDLPEKCSDPSIPCFRFLDLFSGLFIGGSLNSGREMNRPFNGCIANLTIDAIQTDFGDRDFTERIGIVHEGCGGRREKCREKSCEGRCRERWRGIQCTPCHAKNCRDEDHSKSHSFSLFDEESFIVWKPSDSISSPFDISFSFRSSKTYSQLLVVEFDARALFFSLHLEDGLLRASFGTNSTHLISPEIFPTHWTKIAIDFREDSIVIVVDALYSTSIPLRQSLTLRSIYSGLAPSTNHPSQFEGCIKDMTVEDEIIAPVAKGKIRPGCSAVNRCSMDGVCPPHSHCHREWEKHSCQCLPGFFGDSCRSVCSLKSICGEGGLCQPTNSSRGYECQCPNDRWGSNCEWFRPLRLCPSGWFGSFPHCKQCECDVTKGFLTQCNAVNGQCECAKNHFLSRGRCLSCGCGPSSISSSCSSSGQCECIGDARGEKCDRCHSHFQILDVTGRCSPIKGSCPTQIEEGIVWPTTRKNTESRVSCPSPQTGVATRRCGSDSLWKDVQRFNCTRPIFNDLLAKLSTASPQEVIVQLANSTIDDQILDGRNLLIARETLHRILESRNDSIARELIGDEEMMNNVISSSSSIVSHSPPLHFLSDLNRLLSFGRFLLTQHEQLLFPPPIQISTDNILFALDDTSSRPLPKFESFLDLRPKNFPAAQIMVSNGEKTRRVFYMITQSLACLTCDSAIIGVHSSLSPIRISFPLSTVARWKYPECVQMKKGNWESEGSLLIALNSSFAICEFPTGEGLFTIVSSQQQSQLLRLSLMTPSYSLILIGISIGLLLLSVILTLCRASIATRLIRVGFCLSLLAEAVVVFGIPKIMLSEVFCPVRNSVMSLVTSSPFAWLFLYSLHIYRLMSEGENDCNAFVCLLVGIIFPCIFSSATFFISTSCSLHWTSWIFWILLSPIALFLILSFYSSCTSILLSGDKQYQMFVVGHRLKKALLQHAILSVMTVCYTTVGVFLSSHLGEYAEILSNGLLLLISIATLLWSYTLSGRTSESGSPAYGGGKTLWVQNEPKEEGRCDSPLMEREEEDRGRWMPDLIPPLSSNLDQPTPSILSPATHILSDAGPIYANGSSTLVRMTTKEDYLDDAYYTYQRRYNSSTFSRS</sequence>
<keyword evidence="3 13" id="KW-0812">Transmembrane</keyword>
<dbReference type="PROSITE" id="PS01248">
    <property type="entry name" value="EGF_LAM_1"/>
    <property type="match status" value="1"/>
</dbReference>
<feature type="transmembrane region" description="Helical" evidence="13">
    <location>
        <begin position="2218"/>
        <end position="2238"/>
    </location>
</feature>
<feature type="domain" description="Cadherin" evidence="17">
    <location>
        <begin position="751"/>
        <end position="858"/>
    </location>
</feature>
<keyword evidence="4" id="KW-0732">Signal</keyword>
<dbReference type="CDD" id="cd00110">
    <property type="entry name" value="LamG"/>
    <property type="match status" value="2"/>
</dbReference>
<dbReference type="InterPro" id="IPR002049">
    <property type="entry name" value="LE_dom"/>
</dbReference>
<dbReference type="InterPro" id="IPR000742">
    <property type="entry name" value="EGF"/>
</dbReference>
<dbReference type="InterPro" id="IPR036445">
    <property type="entry name" value="GPCR_2_extracell_dom_sf"/>
</dbReference>
<dbReference type="InterPro" id="IPR009030">
    <property type="entry name" value="Growth_fac_rcpt_cys_sf"/>
</dbReference>
<comment type="subcellular location">
    <subcellularLocation>
        <location evidence="1">Cell membrane</location>
        <topology evidence="1">Multi-pass membrane protein</topology>
    </subcellularLocation>
</comment>
<gene>
    <name evidence="18" type="ORF">PFISCL1PPCAC_15268</name>
</gene>
<dbReference type="Pfam" id="PF23592">
    <property type="entry name" value="Cadherin_CELSR2_9th"/>
    <property type="match status" value="1"/>
</dbReference>
<dbReference type="InterPro" id="IPR056286">
    <property type="entry name" value="Cadherin_CELSR1-3_9th"/>
</dbReference>
<evidence type="ECO:0000259" key="17">
    <source>
        <dbReference type="PROSITE" id="PS50268"/>
    </source>
</evidence>
<keyword evidence="19" id="KW-1185">Reference proteome</keyword>
<dbReference type="PROSITE" id="PS00232">
    <property type="entry name" value="CADHERIN_1"/>
    <property type="match status" value="5"/>
</dbReference>
<evidence type="ECO:0000259" key="16">
    <source>
        <dbReference type="PROSITE" id="PS50227"/>
    </source>
</evidence>
<dbReference type="CDD" id="cd11304">
    <property type="entry name" value="Cadherin_repeat"/>
    <property type="match status" value="7"/>
</dbReference>
<evidence type="ECO:0000256" key="9">
    <source>
        <dbReference type="ARBA" id="ARBA00023157"/>
    </source>
</evidence>
<feature type="non-terminal residue" evidence="18">
    <location>
        <position position="1"/>
    </location>
</feature>
<name>A0AAV5VW19_9BILA</name>
<evidence type="ECO:0000256" key="10">
    <source>
        <dbReference type="ARBA" id="ARBA00023180"/>
    </source>
</evidence>
<proteinExistence type="predicted"/>
<dbReference type="GO" id="GO:0005886">
    <property type="term" value="C:plasma membrane"/>
    <property type="evidence" value="ECO:0007669"/>
    <property type="project" value="UniProtKB-SubCell"/>
</dbReference>
<evidence type="ECO:0000259" key="14">
    <source>
        <dbReference type="PROSITE" id="PS50025"/>
    </source>
</evidence>
<keyword evidence="7 13" id="KW-1133">Transmembrane helix</keyword>
<keyword evidence="2 12" id="KW-0245">EGF-like domain</keyword>
<feature type="transmembrane region" description="Helical" evidence="13">
    <location>
        <begin position="2186"/>
        <end position="2206"/>
    </location>
</feature>
<feature type="domain" description="Laminin G" evidence="14">
    <location>
        <begin position="1535"/>
        <end position="1690"/>
    </location>
</feature>
<evidence type="ECO:0000256" key="13">
    <source>
        <dbReference type="SAM" id="Phobius"/>
    </source>
</evidence>
<dbReference type="Gene3D" id="4.10.1240.10">
    <property type="entry name" value="GPCR, family 2, extracellular hormone receptor domain"/>
    <property type="match status" value="1"/>
</dbReference>
<evidence type="ECO:0000256" key="5">
    <source>
        <dbReference type="ARBA" id="ARBA00022737"/>
    </source>
</evidence>
<dbReference type="InterPro" id="IPR013320">
    <property type="entry name" value="ConA-like_dom_sf"/>
</dbReference>
<feature type="domain" description="EGF-like" evidence="15">
    <location>
        <begin position="1730"/>
        <end position="1767"/>
    </location>
</feature>
<feature type="transmembrane region" description="Helical" evidence="13">
    <location>
        <begin position="2282"/>
        <end position="2303"/>
    </location>
</feature>
<feature type="domain" description="Cadherin" evidence="17">
    <location>
        <begin position="444"/>
        <end position="545"/>
    </location>
</feature>
<evidence type="ECO:0000256" key="6">
    <source>
        <dbReference type="ARBA" id="ARBA00022837"/>
    </source>
</evidence>
<dbReference type="Pfam" id="PF24337">
    <property type="entry name" value="DUF7505"/>
    <property type="match status" value="1"/>
</dbReference>
<feature type="domain" description="Cadherin" evidence="17">
    <location>
        <begin position="554"/>
        <end position="647"/>
    </location>
</feature>
<dbReference type="PROSITE" id="PS50227">
    <property type="entry name" value="G_PROTEIN_RECEP_F2_3"/>
    <property type="match status" value="1"/>
</dbReference>
<dbReference type="InterPro" id="IPR001879">
    <property type="entry name" value="GPCR_2_extracellular_dom"/>
</dbReference>
<feature type="transmembrane region" description="Helical" evidence="13">
    <location>
        <begin position="2315"/>
        <end position="2342"/>
    </location>
</feature>
<keyword evidence="9 12" id="KW-1015">Disulfide bond</keyword>
<feature type="domain" description="Laminin G" evidence="14">
    <location>
        <begin position="1300"/>
        <end position="1493"/>
    </location>
</feature>
<feature type="domain" description="EGF-like" evidence="15">
    <location>
        <begin position="1218"/>
        <end position="1254"/>
    </location>
</feature>
<dbReference type="GO" id="GO:0007156">
    <property type="term" value="P:homophilic cell adhesion via plasma membrane adhesion molecules"/>
    <property type="evidence" value="ECO:0007669"/>
    <property type="project" value="InterPro"/>
</dbReference>
<evidence type="ECO:0000256" key="4">
    <source>
        <dbReference type="ARBA" id="ARBA00022729"/>
    </source>
</evidence>
<dbReference type="Gene3D" id="2.60.120.200">
    <property type="match status" value="2"/>
</dbReference>
<dbReference type="FunFam" id="2.10.25.10:FF:000434">
    <property type="entry name" value="Predicted protein"/>
    <property type="match status" value="1"/>
</dbReference>
<protein>
    <submittedName>
        <fullName evidence="18">Uncharacterized protein</fullName>
    </submittedName>
</protein>
<feature type="domain" description="Cadherin" evidence="17">
    <location>
        <begin position="341"/>
        <end position="443"/>
    </location>
</feature>
<evidence type="ECO:0000256" key="1">
    <source>
        <dbReference type="ARBA" id="ARBA00004651"/>
    </source>
</evidence>
<dbReference type="SMART" id="SM00179">
    <property type="entry name" value="EGF_CA"/>
    <property type="match status" value="2"/>
</dbReference>
<feature type="disulfide bond" evidence="12">
    <location>
        <begin position="1757"/>
        <end position="1766"/>
    </location>
</feature>
<evidence type="ECO:0000256" key="2">
    <source>
        <dbReference type="ARBA" id="ARBA00022536"/>
    </source>
</evidence>
<feature type="domain" description="Cadherin" evidence="17">
    <location>
        <begin position="648"/>
        <end position="750"/>
    </location>
</feature>
<dbReference type="SUPFAM" id="SSF57184">
    <property type="entry name" value="Growth factor receptor domain"/>
    <property type="match status" value="1"/>
</dbReference>
<dbReference type="SMART" id="SM00181">
    <property type="entry name" value="EGF"/>
    <property type="match status" value="5"/>
</dbReference>
<dbReference type="Gene3D" id="2.60.40.60">
    <property type="entry name" value="Cadherins"/>
    <property type="match status" value="8"/>
</dbReference>
<feature type="disulfide bond" evidence="12">
    <location>
        <begin position="1738"/>
        <end position="1755"/>
    </location>
</feature>
<keyword evidence="6 11" id="KW-0106">Calcium</keyword>
<dbReference type="Pfam" id="PF02210">
    <property type="entry name" value="Laminin_G_2"/>
    <property type="match status" value="1"/>
</dbReference>
<feature type="domain" description="EGF-like" evidence="15">
    <location>
        <begin position="1692"/>
        <end position="1729"/>
    </location>
</feature>
<reference evidence="18" key="1">
    <citation type="submission" date="2023-10" db="EMBL/GenBank/DDBJ databases">
        <title>Genome assembly of Pristionchus species.</title>
        <authorList>
            <person name="Yoshida K."/>
            <person name="Sommer R.J."/>
        </authorList>
    </citation>
    <scope>NUCLEOTIDE SEQUENCE</scope>
    <source>
        <strain evidence="18">RS5133</strain>
    </source>
</reference>
<keyword evidence="10" id="KW-0325">Glycoprotein</keyword>
<dbReference type="GO" id="GO:0005509">
    <property type="term" value="F:calcium ion binding"/>
    <property type="evidence" value="ECO:0007669"/>
    <property type="project" value="UniProtKB-UniRule"/>
</dbReference>
<evidence type="ECO:0000256" key="12">
    <source>
        <dbReference type="PROSITE-ProRule" id="PRU00076"/>
    </source>
</evidence>
<dbReference type="SMART" id="SM00282">
    <property type="entry name" value="LamG"/>
    <property type="match status" value="2"/>
</dbReference>
<dbReference type="PANTHER" id="PTHR24026:SF51">
    <property type="entry name" value="PROTOCADHERIN-LIKE WING POLARITY PROTEIN STAN"/>
    <property type="match status" value="1"/>
</dbReference>
<dbReference type="EMBL" id="BTSY01000004">
    <property type="protein sequence ID" value="GMT23971.1"/>
    <property type="molecule type" value="Genomic_DNA"/>
</dbReference>
<keyword evidence="5" id="KW-0677">Repeat</keyword>
<evidence type="ECO:0000259" key="15">
    <source>
        <dbReference type="PROSITE" id="PS50026"/>
    </source>
</evidence>
<dbReference type="InterPro" id="IPR002126">
    <property type="entry name" value="Cadherin-like_dom"/>
</dbReference>
<feature type="transmembrane region" description="Helical" evidence="13">
    <location>
        <begin position="2363"/>
        <end position="2383"/>
    </location>
</feature>
<dbReference type="FunFam" id="2.60.40.60:FF:000020">
    <property type="entry name" value="Dachsous cadherin-related 1b"/>
    <property type="match status" value="4"/>
</dbReference>
<accession>A0AAV5VW19</accession>
<feature type="domain" description="Cadherin" evidence="17">
    <location>
        <begin position="859"/>
        <end position="966"/>
    </location>
</feature>
<dbReference type="PRINTS" id="PR00205">
    <property type="entry name" value="CADHERIN"/>
</dbReference>
<dbReference type="CDD" id="cd00054">
    <property type="entry name" value="EGF_CA"/>
    <property type="match status" value="3"/>
</dbReference>
<dbReference type="GO" id="GO:0004930">
    <property type="term" value="F:G protein-coupled receptor activity"/>
    <property type="evidence" value="ECO:0007669"/>
    <property type="project" value="InterPro"/>
</dbReference>
<dbReference type="InterPro" id="IPR055928">
    <property type="entry name" value="Fmi-1_DUF7505"/>
</dbReference>
<dbReference type="PROSITE" id="PS00022">
    <property type="entry name" value="EGF_1"/>
    <property type="match status" value="3"/>
</dbReference>
<dbReference type="Pfam" id="PF00028">
    <property type="entry name" value="Cadherin"/>
    <property type="match status" value="7"/>
</dbReference>
<dbReference type="PANTHER" id="PTHR24026">
    <property type="entry name" value="FAT ATYPICAL CADHERIN-RELATED"/>
    <property type="match status" value="1"/>
</dbReference>
<dbReference type="SUPFAM" id="SSF49313">
    <property type="entry name" value="Cadherin-like"/>
    <property type="match status" value="9"/>
</dbReference>
<dbReference type="InterPro" id="IPR001881">
    <property type="entry name" value="EGF-like_Ca-bd_dom"/>
</dbReference>
<dbReference type="PROSITE" id="PS50025">
    <property type="entry name" value="LAM_G_DOMAIN"/>
    <property type="match status" value="2"/>
</dbReference>
<comment type="caution">
    <text evidence="12">Lacks conserved residue(s) required for the propagation of feature annotation.</text>
</comment>
<dbReference type="Pfam" id="PF00008">
    <property type="entry name" value="EGF"/>
    <property type="match status" value="1"/>
</dbReference>